<organism evidence="2 3">
    <name type="scientific">Amycolatopsis rhabdoformis</name>
    <dbReference type="NCBI Taxonomy" id="1448059"/>
    <lineage>
        <taxon>Bacteria</taxon>
        <taxon>Bacillati</taxon>
        <taxon>Actinomycetota</taxon>
        <taxon>Actinomycetes</taxon>
        <taxon>Pseudonocardiales</taxon>
        <taxon>Pseudonocardiaceae</taxon>
        <taxon>Amycolatopsis</taxon>
    </lineage>
</organism>
<dbReference type="Pfam" id="PF06114">
    <property type="entry name" value="Peptidase_M78"/>
    <property type="match status" value="1"/>
</dbReference>
<dbReference type="PANTHER" id="PTHR43236">
    <property type="entry name" value="ANTITOXIN HIGA1"/>
    <property type="match status" value="1"/>
</dbReference>
<evidence type="ECO:0000313" key="2">
    <source>
        <dbReference type="EMBL" id="WSE35000.1"/>
    </source>
</evidence>
<dbReference type="EMBL" id="CP142149">
    <property type="protein sequence ID" value="WSE35000.1"/>
    <property type="molecule type" value="Genomic_DNA"/>
</dbReference>
<accession>A0ABZ1ILC5</accession>
<gene>
    <name evidence="2" type="ORF">VSH64_23500</name>
</gene>
<dbReference type="PANTHER" id="PTHR43236:SF1">
    <property type="entry name" value="BLL7220 PROTEIN"/>
    <property type="match status" value="1"/>
</dbReference>
<protein>
    <submittedName>
        <fullName evidence="2">ImmA/IrrE family metallo-endopeptidase</fullName>
    </submittedName>
</protein>
<dbReference type="InterPro" id="IPR010359">
    <property type="entry name" value="IrrE_HExxH"/>
</dbReference>
<dbReference type="RefSeq" id="WP_326837807.1">
    <property type="nucleotide sequence ID" value="NZ_CP142149.1"/>
</dbReference>
<dbReference type="Gene3D" id="1.10.10.2910">
    <property type="match status" value="1"/>
</dbReference>
<keyword evidence="3" id="KW-1185">Reference proteome</keyword>
<evidence type="ECO:0000313" key="3">
    <source>
        <dbReference type="Proteomes" id="UP001330812"/>
    </source>
</evidence>
<reference evidence="2 3" key="1">
    <citation type="journal article" date="2015" name="Int. J. Syst. Evol. Microbiol.">
        <title>Amycolatopsis rhabdoformis sp. nov., an actinomycete isolated from a tropical forest soil.</title>
        <authorList>
            <person name="Souza W.R."/>
            <person name="Silva R.E."/>
            <person name="Goodfellow M."/>
            <person name="Busarakam K."/>
            <person name="Figueiro F.S."/>
            <person name="Ferreira D."/>
            <person name="Rodrigues-Filho E."/>
            <person name="Moraes L.A.B."/>
            <person name="Zucchi T.D."/>
        </authorList>
    </citation>
    <scope>NUCLEOTIDE SEQUENCE [LARGE SCALE GENOMIC DNA]</scope>
    <source>
        <strain evidence="2 3">NCIMB 14900</strain>
    </source>
</reference>
<evidence type="ECO:0000259" key="1">
    <source>
        <dbReference type="Pfam" id="PF06114"/>
    </source>
</evidence>
<proteinExistence type="predicted"/>
<feature type="domain" description="IrrE N-terminal-like" evidence="1">
    <location>
        <begin position="80"/>
        <end position="171"/>
    </location>
</feature>
<dbReference type="Proteomes" id="UP001330812">
    <property type="component" value="Chromosome"/>
</dbReference>
<name>A0ABZ1ILC5_9PSEU</name>
<sequence length="188" mass="21351">MVLQHGFKAKAKRLALEVRKELNLGPNDEIDPYALAKLYGVDVCTLAESGLPVGAVSYFTTVGSAKFSAALVPIETGCYVVENHTHNQFRRRSTMAHEMAHVLLEHEFNLLITDDKGCRSSYSVAEEEAAEFSGELLIPWEGARWAAFKRWSDDEVAKHFNVSIEMARWRMNSTGVRRFAERARKRYR</sequence>
<dbReference type="InterPro" id="IPR052345">
    <property type="entry name" value="Rad_response_metalloprotease"/>
</dbReference>